<comment type="similarity">
    <text evidence="1">Belongs to the peptidase A1 family.</text>
</comment>
<dbReference type="PROSITE" id="PS51767">
    <property type="entry name" value="PEPTIDASE_A1"/>
    <property type="match status" value="1"/>
</dbReference>
<dbReference type="GO" id="GO:0004190">
    <property type="term" value="F:aspartic-type endopeptidase activity"/>
    <property type="evidence" value="ECO:0007669"/>
    <property type="project" value="InterPro"/>
</dbReference>
<dbReference type="PRINTS" id="PR00792">
    <property type="entry name" value="PEPSIN"/>
</dbReference>
<keyword evidence="3" id="KW-1015">Disulfide bond</keyword>
<sequence>MHLSTAFPLATLAFLATANPLVDVASRTGQAIPISKHHLYRRADWTVNATLIQEKVINSVAKIHRGFDIYEKNTGSVHPLASGRLRSKRATGNDLLTDDNARLWYGTISVGTPAQEFTGMASVLCTPKPRLTLPAVDFDTGSSDLFLPGPACDKSCDGHTKYEPGSSAKNLGKPYTFAYADGSTVSGTRYEDTVTIAGLTATQSLGASSTYSTGFNHDRFPADGLMGMAFQSLSAYDASPPFQSLMTQNQALKPVFGFKLAKSGSELYLGGTNNSLYTGDFTWVNVTEPAHWQVELGGFMVNDTSTTVNKAAIIDTGTTQVVGDPDTVSSIYKQIPGAKSAPEFGDGIYTIPCNFNTPFGLTFAGKTFQIDPATFNLGNTSPDACLGGLSGNADVSEDFWIVGDVFLSNVYTAFDVGNKRVGFATLA</sequence>
<dbReference type="InterPro" id="IPR021109">
    <property type="entry name" value="Peptidase_aspartic_dom_sf"/>
</dbReference>
<dbReference type="OrthoDB" id="15189at2759"/>
<dbReference type="EMBL" id="SEOQ01000600">
    <property type="protein sequence ID" value="TFY59747.1"/>
    <property type="molecule type" value="Genomic_DNA"/>
</dbReference>
<dbReference type="AlphaFoldDB" id="A0A4Y9YDV5"/>
<protein>
    <recommendedName>
        <fullName evidence="5">Peptidase A1 domain-containing protein</fullName>
    </recommendedName>
</protein>
<feature type="disulfide bond" evidence="3">
    <location>
        <begin position="152"/>
        <end position="156"/>
    </location>
</feature>
<dbReference type="GO" id="GO:0006508">
    <property type="term" value="P:proteolysis"/>
    <property type="evidence" value="ECO:0007669"/>
    <property type="project" value="InterPro"/>
</dbReference>
<gene>
    <name evidence="6" type="ORF">EVG20_g7670</name>
</gene>
<dbReference type="PANTHER" id="PTHR47966">
    <property type="entry name" value="BETA-SITE APP-CLEAVING ENZYME, ISOFORM A-RELATED"/>
    <property type="match status" value="1"/>
</dbReference>
<evidence type="ECO:0000256" key="1">
    <source>
        <dbReference type="ARBA" id="ARBA00007447"/>
    </source>
</evidence>
<dbReference type="Pfam" id="PF00026">
    <property type="entry name" value="Asp"/>
    <property type="match status" value="1"/>
</dbReference>
<accession>A0A4Y9YDV5</accession>
<evidence type="ECO:0000256" key="2">
    <source>
        <dbReference type="PIRSR" id="PIRSR601461-1"/>
    </source>
</evidence>
<evidence type="ECO:0000259" key="5">
    <source>
        <dbReference type="PROSITE" id="PS51767"/>
    </source>
</evidence>
<feature type="signal peptide" evidence="4">
    <location>
        <begin position="1"/>
        <end position="18"/>
    </location>
</feature>
<dbReference type="PANTHER" id="PTHR47966:SF57">
    <property type="entry name" value="PEPTIDASE A1 DOMAIN-CONTAINING PROTEIN"/>
    <property type="match status" value="1"/>
</dbReference>
<keyword evidence="4" id="KW-0732">Signal</keyword>
<reference evidence="6 7" key="1">
    <citation type="submission" date="2019-02" db="EMBL/GenBank/DDBJ databases">
        <title>Genome sequencing of the rare red list fungi Dentipellis fragilis.</title>
        <authorList>
            <person name="Buettner E."/>
            <person name="Kellner H."/>
        </authorList>
    </citation>
    <scope>NUCLEOTIDE SEQUENCE [LARGE SCALE GENOMIC DNA]</scope>
    <source>
        <strain evidence="6 7">DSM 105465</strain>
    </source>
</reference>
<feature type="active site" evidence="2">
    <location>
        <position position="315"/>
    </location>
</feature>
<comment type="caution">
    <text evidence="6">The sequence shown here is derived from an EMBL/GenBank/DDBJ whole genome shotgun (WGS) entry which is preliminary data.</text>
</comment>
<evidence type="ECO:0000256" key="3">
    <source>
        <dbReference type="PIRSR" id="PIRSR601461-2"/>
    </source>
</evidence>
<evidence type="ECO:0000256" key="4">
    <source>
        <dbReference type="SAM" id="SignalP"/>
    </source>
</evidence>
<evidence type="ECO:0000313" key="7">
    <source>
        <dbReference type="Proteomes" id="UP000298327"/>
    </source>
</evidence>
<dbReference type="CDD" id="cd05471">
    <property type="entry name" value="pepsin_like"/>
    <property type="match status" value="1"/>
</dbReference>
<evidence type="ECO:0000313" key="6">
    <source>
        <dbReference type="EMBL" id="TFY59747.1"/>
    </source>
</evidence>
<keyword evidence="7" id="KW-1185">Reference proteome</keyword>
<feature type="chain" id="PRO_5021277355" description="Peptidase A1 domain-containing protein" evidence="4">
    <location>
        <begin position="19"/>
        <end position="427"/>
    </location>
</feature>
<dbReference type="SUPFAM" id="SSF50630">
    <property type="entry name" value="Acid proteases"/>
    <property type="match status" value="1"/>
</dbReference>
<dbReference type="InterPro" id="IPR001461">
    <property type="entry name" value="Aspartic_peptidase_A1"/>
</dbReference>
<dbReference type="InterPro" id="IPR034164">
    <property type="entry name" value="Pepsin-like_dom"/>
</dbReference>
<feature type="domain" description="Peptidase A1" evidence="5">
    <location>
        <begin position="104"/>
        <end position="424"/>
    </location>
</feature>
<name>A0A4Y9YDV5_9AGAM</name>
<dbReference type="Gene3D" id="2.40.70.10">
    <property type="entry name" value="Acid Proteases"/>
    <property type="match status" value="2"/>
</dbReference>
<feature type="active site" evidence="2">
    <location>
        <position position="139"/>
    </location>
</feature>
<dbReference type="InterPro" id="IPR033121">
    <property type="entry name" value="PEPTIDASE_A1"/>
</dbReference>
<organism evidence="6 7">
    <name type="scientific">Dentipellis fragilis</name>
    <dbReference type="NCBI Taxonomy" id="205917"/>
    <lineage>
        <taxon>Eukaryota</taxon>
        <taxon>Fungi</taxon>
        <taxon>Dikarya</taxon>
        <taxon>Basidiomycota</taxon>
        <taxon>Agaricomycotina</taxon>
        <taxon>Agaricomycetes</taxon>
        <taxon>Russulales</taxon>
        <taxon>Hericiaceae</taxon>
        <taxon>Dentipellis</taxon>
    </lineage>
</organism>
<dbReference type="Proteomes" id="UP000298327">
    <property type="component" value="Unassembled WGS sequence"/>
</dbReference>
<proteinExistence type="inferred from homology"/>